<dbReference type="AlphaFoldDB" id="A0A4C1X6P5"/>
<sequence length="91" mass="9916">MNAGCAHEKATLIVAFRLSRACERERGTSDRQRVNVQWMPQGGHLGIGNHVETQYGLNPPAGCRELRERIGLSTLEVSSSGGSERYSVAFG</sequence>
<accession>A0A4C1X6P5</accession>
<organism evidence="1 2">
    <name type="scientific">Eumeta variegata</name>
    <name type="common">Bagworm moth</name>
    <name type="synonym">Eumeta japonica</name>
    <dbReference type="NCBI Taxonomy" id="151549"/>
    <lineage>
        <taxon>Eukaryota</taxon>
        <taxon>Metazoa</taxon>
        <taxon>Ecdysozoa</taxon>
        <taxon>Arthropoda</taxon>
        <taxon>Hexapoda</taxon>
        <taxon>Insecta</taxon>
        <taxon>Pterygota</taxon>
        <taxon>Neoptera</taxon>
        <taxon>Endopterygota</taxon>
        <taxon>Lepidoptera</taxon>
        <taxon>Glossata</taxon>
        <taxon>Ditrysia</taxon>
        <taxon>Tineoidea</taxon>
        <taxon>Psychidae</taxon>
        <taxon>Oiketicinae</taxon>
        <taxon>Eumeta</taxon>
    </lineage>
</organism>
<name>A0A4C1X6P5_EUMVA</name>
<keyword evidence="2" id="KW-1185">Reference proteome</keyword>
<comment type="caution">
    <text evidence="1">The sequence shown here is derived from an EMBL/GenBank/DDBJ whole genome shotgun (WGS) entry which is preliminary data.</text>
</comment>
<evidence type="ECO:0000313" key="1">
    <source>
        <dbReference type="EMBL" id="GBP58024.1"/>
    </source>
</evidence>
<dbReference type="Proteomes" id="UP000299102">
    <property type="component" value="Unassembled WGS sequence"/>
</dbReference>
<proteinExistence type="predicted"/>
<reference evidence="1 2" key="1">
    <citation type="journal article" date="2019" name="Commun. Biol.">
        <title>The bagworm genome reveals a unique fibroin gene that provides high tensile strength.</title>
        <authorList>
            <person name="Kono N."/>
            <person name="Nakamura H."/>
            <person name="Ohtoshi R."/>
            <person name="Tomita M."/>
            <person name="Numata K."/>
            <person name="Arakawa K."/>
        </authorList>
    </citation>
    <scope>NUCLEOTIDE SEQUENCE [LARGE SCALE GENOMIC DNA]</scope>
</reference>
<gene>
    <name evidence="1" type="ORF">EVAR_39740_1</name>
</gene>
<evidence type="ECO:0000313" key="2">
    <source>
        <dbReference type="Proteomes" id="UP000299102"/>
    </source>
</evidence>
<protein>
    <submittedName>
        <fullName evidence="1">Uncharacterized protein</fullName>
    </submittedName>
</protein>
<dbReference type="EMBL" id="BGZK01000726">
    <property type="protein sequence ID" value="GBP58024.1"/>
    <property type="molecule type" value="Genomic_DNA"/>
</dbReference>